<protein>
    <submittedName>
        <fullName evidence="2">Uncharacterized protein</fullName>
    </submittedName>
</protein>
<feature type="compositionally biased region" description="Polar residues" evidence="1">
    <location>
        <begin position="1"/>
        <end position="16"/>
    </location>
</feature>
<feature type="region of interest" description="Disordered" evidence="1">
    <location>
        <begin position="1"/>
        <end position="50"/>
    </location>
</feature>
<dbReference type="OrthoDB" id="2157866at2759"/>
<dbReference type="Proteomes" id="UP000765509">
    <property type="component" value="Unassembled WGS sequence"/>
</dbReference>
<organism evidence="2 3">
    <name type="scientific">Austropuccinia psidii MF-1</name>
    <dbReference type="NCBI Taxonomy" id="1389203"/>
    <lineage>
        <taxon>Eukaryota</taxon>
        <taxon>Fungi</taxon>
        <taxon>Dikarya</taxon>
        <taxon>Basidiomycota</taxon>
        <taxon>Pucciniomycotina</taxon>
        <taxon>Pucciniomycetes</taxon>
        <taxon>Pucciniales</taxon>
        <taxon>Sphaerophragmiaceae</taxon>
        <taxon>Austropuccinia</taxon>
    </lineage>
</organism>
<sequence>MSQIDRLQRPYGNNQRMESHQEVQTPGGEGNQDKGELSHYPSYRRTVEPDRAYSVSFRLPRSRPNQLSSGFTPFRHQQINDQESPFFTIPGSFQEKTRIQGQKQDLLQPKAERVRPNDSEAVGLGERSTQKPEIVVNTSRISGPTNRNITPTQTEHNVVTTESNLNSDKLWLQMSQFAVQTQDCREMQYYKRLKSKSSKRAVLN</sequence>
<name>A0A9Q3GM82_9BASI</name>
<gene>
    <name evidence="2" type="ORF">O181_011760</name>
</gene>
<dbReference type="EMBL" id="AVOT02002951">
    <property type="protein sequence ID" value="MBW0472045.1"/>
    <property type="molecule type" value="Genomic_DNA"/>
</dbReference>
<dbReference type="AlphaFoldDB" id="A0A9Q3GM82"/>
<evidence type="ECO:0000256" key="1">
    <source>
        <dbReference type="SAM" id="MobiDB-lite"/>
    </source>
</evidence>
<comment type="caution">
    <text evidence="2">The sequence shown here is derived from an EMBL/GenBank/DDBJ whole genome shotgun (WGS) entry which is preliminary data.</text>
</comment>
<evidence type="ECO:0000313" key="3">
    <source>
        <dbReference type="Proteomes" id="UP000765509"/>
    </source>
</evidence>
<proteinExistence type="predicted"/>
<keyword evidence="3" id="KW-1185">Reference proteome</keyword>
<evidence type="ECO:0000313" key="2">
    <source>
        <dbReference type="EMBL" id="MBW0472045.1"/>
    </source>
</evidence>
<accession>A0A9Q3GM82</accession>
<reference evidence="2" key="1">
    <citation type="submission" date="2021-03" db="EMBL/GenBank/DDBJ databases">
        <title>Draft genome sequence of rust myrtle Austropuccinia psidii MF-1, a brazilian biotype.</title>
        <authorList>
            <person name="Quecine M.C."/>
            <person name="Pachon D.M.R."/>
            <person name="Bonatelli M.L."/>
            <person name="Correr F.H."/>
            <person name="Franceschini L.M."/>
            <person name="Leite T.F."/>
            <person name="Margarido G.R.A."/>
            <person name="Almeida C.A."/>
            <person name="Ferrarezi J.A."/>
            <person name="Labate C.A."/>
        </authorList>
    </citation>
    <scope>NUCLEOTIDE SEQUENCE</scope>
    <source>
        <strain evidence="2">MF-1</strain>
    </source>
</reference>